<feature type="region of interest" description="Disordered" evidence="1">
    <location>
        <begin position="1"/>
        <end position="62"/>
    </location>
</feature>
<dbReference type="AlphaFoldDB" id="S8DIQ8"/>
<comment type="caution">
    <text evidence="3">The sequence shown here is derived from an EMBL/GenBank/DDBJ whole genome shotgun (WGS) entry which is preliminary data.</text>
</comment>
<reference evidence="3 4" key="1">
    <citation type="journal article" date="2013" name="BMC Genomics">
        <title>The miniature genome of a carnivorous plant Genlisea aurea contains a low number of genes and short non-coding sequences.</title>
        <authorList>
            <person name="Leushkin E.V."/>
            <person name="Sutormin R.A."/>
            <person name="Nabieva E.R."/>
            <person name="Penin A.A."/>
            <person name="Kondrashov A.S."/>
            <person name="Logacheva M.D."/>
        </authorList>
    </citation>
    <scope>NUCLEOTIDE SEQUENCE [LARGE SCALE GENOMIC DNA]</scope>
</reference>
<dbReference type="Pfam" id="PF23380">
    <property type="entry name" value="VIN3_C"/>
    <property type="match status" value="1"/>
</dbReference>
<dbReference type="PANTHER" id="PTHR46286">
    <property type="entry name" value="VIN3-LIKE PROTEIN 2-RELATED"/>
    <property type="match status" value="1"/>
</dbReference>
<feature type="compositionally biased region" description="Polar residues" evidence="1">
    <location>
        <begin position="13"/>
        <end position="27"/>
    </location>
</feature>
<dbReference type="Proteomes" id="UP000015453">
    <property type="component" value="Unassembled WGS sequence"/>
</dbReference>
<evidence type="ECO:0000256" key="1">
    <source>
        <dbReference type="SAM" id="MobiDB-lite"/>
    </source>
</evidence>
<dbReference type="PANTHER" id="PTHR46286:SF2">
    <property type="entry name" value="VIN3-LIKE PROTEIN 2"/>
    <property type="match status" value="1"/>
</dbReference>
<organism evidence="3 4">
    <name type="scientific">Genlisea aurea</name>
    <dbReference type="NCBI Taxonomy" id="192259"/>
    <lineage>
        <taxon>Eukaryota</taxon>
        <taxon>Viridiplantae</taxon>
        <taxon>Streptophyta</taxon>
        <taxon>Embryophyta</taxon>
        <taxon>Tracheophyta</taxon>
        <taxon>Spermatophyta</taxon>
        <taxon>Magnoliopsida</taxon>
        <taxon>eudicotyledons</taxon>
        <taxon>Gunneridae</taxon>
        <taxon>Pentapetalae</taxon>
        <taxon>asterids</taxon>
        <taxon>lamiids</taxon>
        <taxon>Lamiales</taxon>
        <taxon>Lentibulariaceae</taxon>
        <taxon>Genlisea</taxon>
    </lineage>
</organism>
<keyword evidence="4" id="KW-1185">Reference proteome</keyword>
<proteinExistence type="predicted"/>
<dbReference type="EMBL" id="AUSU01005930">
    <property type="protein sequence ID" value="EPS62748.1"/>
    <property type="molecule type" value="Genomic_DNA"/>
</dbReference>
<name>S8DIQ8_9LAMI</name>
<protein>
    <recommendedName>
        <fullName evidence="2">VIN3-like C-terminal domain-containing protein</fullName>
    </recommendedName>
</protein>
<gene>
    <name evidence="3" type="ORF">M569_12041</name>
</gene>
<dbReference type="InterPro" id="IPR056990">
    <property type="entry name" value="VIN3-like_C"/>
</dbReference>
<dbReference type="OrthoDB" id="600557at2759"/>
<evidence type="ECO:0000313" key="4">
    <source>
        <dbReference type="Proteomes" id="UP000015453"/>
    </source>
</evidence>
<dbReference type="InterPro" id="IPR044514">
    <property type="entry name" value="VIN3-like"/>
</dbReference>
<dbReference type="GO" id="GO:0040029">
    <property type="term" value="P:epigenetic regulation of gene expression"/>
    <property type="evidence" value="ECO:0007669"/>
    <property type="project" value="InterPro"/>
</dbReference>
<evidence type="ECO:0000313" key="3">
    <source>
        <dbReference type="EMBL" id="EPS62748.1"/>
    </source>
</evidence>
<evidence type="ECO:0000259" key="2">
    <source>
        <dbReference type="Pfam" id="PF23380"/>
    </source>
</evidence>
<dbReference type="GO" id="GO:0010048">
    <property type="term" value="P:vernalization response"/>
    <property type="evidence" value="ECO:0007669"/>
    <property type="project" value="InterPro"/>
</dbReference>
<feature type="compositionally biased region" description="Basic and acidic residues" evidence="1">
    <location>
        <begin position="44"/>
        <end position="62"/>
    </location>
</feature>
<sequence length="256" mass="29081">MLRCSDAYLTEPESPNTNYCNLSNPSSVKDDKSAHVSSALADDDDHHPIPEKDPLENGEKTNARNRWRNCKVFLKQRSFEKVEEINQEIHYLLIDPEKKINDGGTGNSPLHLALRCNVTNSPARDAFQVRGREEQENGRQRARCQERGTSRLQQRRRLLEEEAKLERVRVLREGDLVVGMRGALLPETSFRQKFLTWYSLRASDEEMRVARVFIDTFTEDPESLAGQLLDTFSDVVLSRASASAAAGLCIKLNPKP</sequence>
<feature type="domain" description="VIN3-like C-terminal" evidence="2">
    <location>
        <begin position="187"/>
        <end position="238"/>
    </location>
</feature>
<accession>S8DIQ8</accession>